<keyword evidence="4" id="KW-1000">Mitochondrion outer membrane</keyword>
<feature type="region of interest" description="Disordered" evidence="10">
    <location>
        <begin position="1"/>
        <end position="32"/>
    </location>
</feature>
<evidence type="ECO:0000256" key="4">
    <source>
        <dbReference type="ARBA" id="ARBA00022787"/>
    </source>
</evidence>
<accession>A0ABZ0NMF2</accession>
<keyword evidence="3" id="KW-0812">Transmembrane</keyword>
<keyword evidence="8" id="KW-0472">Membrane</keyword>
<evidence type="ECO:0000313" key="12">
    <source>
        <dbReference type="Proteomes" id="UP001302367"/>
    </source>
</evidence>
<protein>
    <recommendedName>
        <fullName evidence="13">Mitochondrial import receptor subunit tom22</fullName>
    </recommendedName>
</protein>
<keyword evidence="6" id="KW-1133">Transmembrane helix</keyword>
<name>A0ABZ0NMF2_CERBT</name>
<evidence type="ECO:0000256" key="9">
    <source>
        <dbReference type="ARBA" id="ARBA00025716"/>
    </source>
</evidence>
<dbReference type="EMBL" id="CP134186">
    <property type="protein sequence ID" value="WPB00723.1"/>
    <property type="molecule type" value="Genomic_DNA"/>
</dbReference>
<evidence type="ECO:0000256" key="5">
    <source>
        <dbReference type="ARBA" id="ARBA00022927"/>
    </source>
</evidence>
<evidence type="ECO:0008006" key="13">
    <source>
        <dbReference type="Google" id="ProtNLM"/>
    </source>
</evidence>
<gene>
    <name evidence="11" type="ORF">RHO25_005343</name>
</gene>
<evidence type="ECO:0000256" key="8">
    <source>
        <dbReference type="ARBA" id="ARBA00023136"/>
    </source>
</evidence>
<reference evidence="11 12" key="1">
    <citation type="submission" date="2023-09" db="EMBL/GenBank/DDBJ databases">
        <title>Complete-Gapless Cercospora beticola genome.</title>
        <authorList>
            <person name="Wyatt N.A."/>
            <person name="Spanner R.E."/>
            <person name="Bolton M.D."/>
        </authorList>
    </citation>
    <scope>NUCLEOTIDE SEQUENCE [LARGE SCALE GENOMIC DNA]</scope>
    <source>
        <strain evidence="11">Cb09-40</strain>
    </source>
</reference>
<keyword evidence="2" id="KW-0813">Transport</keyword>
<keyword evidence="5" id="KW-0653">Protein transport</keyword>
<comment type="subcellular location">
    <subcellularLocation>
        <location evidence="1">Mitochondrion outer membrane</location>
        <topology evidence="1">Single-pass membrane protein</topology>
    </subcellularLocation>
</comment>
<evidence type="ECO:0000313" key="11">
    <source>
        <dbReference type="EMBL" id="WPB00723.1"/>
    </source>
</evidence>
<evidence type="ECO:0000256" key="3">
    <source>
        <dbReference type="ARBA" id="ARBA00022692"/>
    </source>
</evidence>
<evidence type="ECO:0000256" key="2">
    <source>
        <dbReference type="ARBA" id="ARBA00022448"/>
    </source>
</evidence>
<evidence type="ECO:0000256" key="1">
    <source>
        <dbReference type="ARBA" id="ARBA00004572"/>
    </source>
</evidence>
<sequence>MFGGQSALEFDREEYETDEFPIAPPQPTPEELAQQEAAARQTIFGMVSMCVVLYFSPFAVDAVKNLI</sequence>
<dbReference type="Proteomes" id="UP001302367">
    <property type="component" value="Chromosome 3"/>
</dbReference>
<dbReference type="GeneID" id="35427357"/>
<evidence type="ECO:0000256" key="10">
    <source>
        <dbReference type="SAM" id="MobiDB-lite"/>
    </source>
</evidence>
<organism evidence="11 12">
    <name type="scientific">Cercospora beticola</name>
    <name type="common">Sugarbeet leaf spot fungus</name>
    <dbReference type="NCBI Taxonomy" id="122368"/>
    <lineage>
        <taxon>Eukaryota</taxon>
        <taxon>Fungi</taxon>
        <taxon>Dikarya</taxon>
        <taxon>Ascomycota</taxon>
        <taxon>Pezizomycotina</taxon>
        <taxon>Dothideomycetes</taxon>
        <taxon>Dothideomycetidae</taxon>
        <taxon>Mycosphaerellales</taxon>
        <taxon>Mycosphaerellaceae</taxon>
        <taxon>Cercospora</taxon>
    </lineage>
</organism>
<keyword evidence="12" id="KW-1185">Reference proteome</keyword>
<dbReference type="InterPro" id="IPR019603">
    <property type="entry name" value="Tom5"/>
</dbReference>
<dbReference type="RefSeq" id="XP_065458706.1">
    <property type="nucleotide sequence ID" value="XM_065602634.1"/>
</dbReference>
<comment type="similarity">
    <text evidence="9">Belongs to the Tom5 family.</text>
</comment>
<keyword evidence="7" id="KW-0496">Mitochondrion</keyword>
<evidence type="ECO:0000256" key="6">
    <source>
        <dbReference type="ARBA" id="ARBA00022989"/>
    </source>
</evidence>
<proteinExistence type="inferred from homology"/>
<dbReference type="Pfam" id="PF10642">
    <property type="entry name" value="Tom5"/>
    <property type="match status" value="1"/>
</dbReference>
<evidence type="ECO:0000256" key="7">
    <source>
        <dbReference type="ARBA" id="ARBA00023128"/>
    </source>
</evidence>